<accession>A0A0N7AXV0</accession>
<evidence type="ECO:0000256" key="4">
    <source>
        <dbReference type="ARBA" id="ARBA00016612"/>
    </source>
</evidence>
<evidence type="ECO:0000256" key="14">
    <source>
        <dbReference type="ARBA" id="ARBA00023136"/>
    </source>
</evidence>
<feature type="transmembrane region" description="Helical" evidence="16">
    <location>
        <begin position="6"/>
        <end position="23"/>
    </location>
</feature>
<dbReference type="PANTHER" id="PTHR11434">
    <property type="entry name" value="NADH-UBIQUINONE OXIDOREDUCTASE SUBUNIT ND4L"/>
    <property type="match status" value="1"/>
</dbReference>
<organism evidence="17">
    <name type="scientific">Mirhipipteryx andensis</name>
    <dbReference type="NCBI Taxonomy" id="1564103"/>
    <lineage>
        <taxon>Eukaryota</taxon>
        <taxon>Metazoa</taxon>
        <taxon>Ecdysozoa</taxon>
        <taxon>Arthropoda</taxon>
        <taxon>Hexapoda</taxon>
        <taxon>Insecta</taxon>
        <taxon>Pterygota</taxon>
        <taxon>Neoptera</taxon>
        <taxon>Polyneoptera</taxon>
        <taxon>Orthoptera</taxon>
        <taxon>Caelifera</taxon>
        <taxon>Tridactylidea</taxon>
        <taxon>Tridactyloidea</taxon>
        <taxon>Ripipterygidae</taxon>
        <taxon>Mirhipipteryx</taxon>
    </lineage>
</organism>
<evidence type="ECO:0000256" key="15">
    <source>
        <dbReference type="ARBA" id="ARBA00049551"/>
    </source>
</evidence>
<evidence type="ECO:0000256" key="5">
    <source>
        <dbReference type="ARBA" id="ARBA00022448"/>
    </source>
</evidence>
<dbReference type="GO" id="GO:0016651">
    <property type="term" value="F:oxidoreductase activity, acting on NAD(P)H"/>
    <property type="evidence" value="ECO:0007669"/>
    <property type="project" value="InterPro"/>
</dbReference>
<name>A0A0N7AXV0_9ORTH</name>
<evidence type="ECO:0000256" key="10">
    <source>
        <dbReference type="ARBA" id="ARBA00022989"/>
    </source>
</evidence>
<gene>
    <name evidence="17" type="primary">nad4l</name>
</gene>
<keyword evidence="10 16" id="KW-1133">Transmembrane helix</keyword>
<dbReference type="AlphaFoldDB" id="A0A0N7AXV0"/>
<comment type="similarity">
    <text evidence="2 16">Belongs to the complex I subunit 4L family.</text>
</comment>
<keyword evidence="13 16" id="KW-0496">Mitochondrion</keyword>
<sequence>MLTSHLVLLCILSMFVVGLFSFCSKMSNLLIMLMSLEYLVLSLFLLIMVYLNTTSYSSFFLIVFLVFSVCEGAIGLSIVVSMVRAYGNDLLSSLNSLNLW</sequence>
<comment type="catalytic activity">
    <reaction evidence="15 16">
        <text>a ubiquinone + NADH + 5 H(+)(in) = a ubiquinol + NAD(+) + 4 H(+)(out)</text>
        <dbReference type="Rhea" id="RHEA:29091"/>
        <dbReference type="Rhea" id="RHEA-COMP:9565"/>
        <dbReference type="Rhea" id="RHEA-COMP:9566"/>
        <dbReference type="ChEBI" id="CHEBI:15378"/>
        <dbReference type="ChEBI" id="CHEBI:16389"/>
        <dbReference type="ChEBI" id="CHEBI:17976"/>
        <dbReference type="ChEBI" id="CHEBI:57540"/>
        <dbReference type="ChEBI" id="CHEBI:57945"/>
        <dbReference type="EC" id="7.1.1.2"/>
    </reaction>
</comment>
<evidence type="ECO:0000256" key="8">
    <source>
        <dbReference type="ARBA" id="ARBA00022967"/>
    </source>
</evidence>
<dbReference type="Gene3D" id="1.10.287.3510">
    <property type="match status" value="1"/>
</dbReference>
<evidence type="ECO:0000256" key="13">
    <source>
        <dbReference type="ARBA" id="ARBA00023128"/>
    </source>
</evidence>
<evidence type="ECO:0000256" key="7">
    <source>
        <dbReference type="ARBA" id="ARBA00022692"/>
    </source>
</evidence>
<protein>
    <recommendedName>
        <fullName evidence="4 16">NADH-ubiquinone oxidoreductase chain 4L</fullName>
        <ecNumber evidence="3 16">7.1.1.2</ecNumber>
    </recommendedName>
</protein>
<dbReference type="Pfam" id="PF00420">
    <property type="entry name" value="Oxidored_q2"/>
    <property type="match status" value="1"/>
</dbReference>
<dbReference type="GO" id="GO:0030964">
    <property type="term" value="C:NADH dehydrogenase complex"/>
    <property type="evidence" value="ECO:0007669"/>
    <property type="project" value="TreeGrafter"/>
</dbReference>
<evidence type="ECO:0000256" key="2">
    <source>
        <dbReference type="ARBA" id="ARBA00010519"/>
    </source>
</evidence>
<evidence type="ECO:0000256" key="16">
    <source>
        <dbReference type="RuleBase" id="RU004419"/>
    </source>
</evidence>
<dbReference type="EC" id="7.1.1.2" evidence="3 16"/>
<reference evidence="17" key="1">
    <citation type="submission" date="2014-09" db="EMBL/GenBank/DDBJ databases">
        <title>300 million years of diversification: Elucidating the patterns of orthopteran evolution based on comprehensive taxon and gene sampling.</title>
        <authorList>
            <person name="Song H."/>
            <person name="Amedegnato C."/>
            <person name="Cigliano M.M."/>
            <person name="Desutter-Grandcolas L."/>
            <person name="Heads S.W."/>
            <person name="Huang Y."/>
            <person name="Otte D."/>
            <person name="Whiting M.F."/>
        </authorList>
    </citation>
    <scope>NUCLEOTIDE SEQUENCE</scope>
</reference>
<evidence type="ECO:0000313" key="17">
    <source>
        <dbReference type="EMBL" id="AJW76429.1"/>
    </source>
</evidence>
<feature type="transmembrane region" description="Helical" evidence="16">
    <location>
        <begin position="30"/>
        <end position="51"/>
    </location>
</feature>
<evidence type="ECO:0000256" key="6">
    <source>
        <dbReference type="ARBA" id="ARBA00022660"/>
    </source>
</evidence>
<dbReference type="GO" id="GO:0042773">
    <property type="term" value="P:ATP synthesis coupled electron transport"/>
    <property type="evidence" value="ECO:0007669"/>
    <property type="project" value="UniProtKB-UniRule"/>
</dbReference>
<keyword evidence="8 16" id="KW-1278">Translocase</keyword>
<keyword evidence="9 16" id="KW-0249">Electron transport</keyword>
<dbReference type="PANTHER" id="PTHR11434:SF0">
    <property type="entry name" value="NADH-UBIQUINONE OXIDOREDUCTASE CHAIN 4L"/>
    <property type="match status" value="1"/>
</dbReference>
<dbReference type="InterPro" id="IPR001133">
    <property type="entry name" value="NADH_UbQ_OxRdtase_chain4L/K"/>
</dbReference>
<feature type="transmembrane region" description="Helical" evidence="16">
    <location>
        <begin position="57"/>
        <end position="83"/>
    </location>
</feature>
<evidence type="ECO:0000256" key="12">
    <source>
        <dbReference type="ARBA" id="ARBA00023075"/>
    </source>
</evidence>
<evidence type="ECO:0000256" key="3">
    <source>
        <dbReference type="ARBA" id="ARBA00012944"/>
    </source>
</evidence>
<dbReference type="InterPro" id="IPR039428">
    <property type="entry name" value="NUOK/Mnh_C1-like"/>
</dbReference>
<keyword evidence="11 16" id="KW-0520">NAD</keyword>
<keyword evidence="12 16" id="KW-0830">Ubiquinone</keyword>
<dbReference type="EMBL" id="KM657340">
    <property type="protein sequence ID" value="AJW76429.1"/>
    <property type="molecule type" value="Genomic_DNA"/>
</dbReference>
<keyword evidence="6 16" id="KW-0679">Respiratory chain</keyword>
<evidence type="ECO:0000256" key="1">
    <source>
        <dbReference type="ARBA" id="ARBA00004225"/>
    </source>
</evidence>
<keyword evidence="5 16" id="KW-0813">Transport</keyword>
<keyword evidence="7 16" id="KW-0812">Transmembrane</keyword>
<evidence type="ECO:0000256" key="9">
    <source>
        <dbReference type="ARBA" id="ARBA00022982"/>
    </source>
</evidence>
<geneLocation type="mitochondrion" evidence="17"/>
<keyword evidence="16" id="KW-0999">Mitochondrion inner membrane</keyword>
<proteinExistence type="inferred from homology"/>
<dbReference type="GO" id="GO:0005743">
    <property type="term" value="C:mitochondrial inner membrane"/>
    <property type="evidence" value="ECO:0007669"/>
    <property type="project" value="UniProtKB-SubCell"/>
</dbReference>
<comment type="subcellular location">
    <subcellularLocation>
        <location evidence="16">Mitochondrion inner membrane</location>
        <topology evidence="16">Multi-pass membrane protein</topology>
    </subcellularLocation>
    <subcellularLocation>
        <location evidence="1">Mitochondrion membrane</location>
        <topology evidence="1">Multi-pass membrane protein</topology>
    </subcellularLocation>
</comment>
<dbReference type="GO" id="GO:0008137">
    <property type="term" value="F:NADH dehydrogenase (ubiquinone) activity"/>
    <property type="evidence" value="ECO:0007669"/>
    <property type="project" value="UniProtKB-EC"/>
</dbReference>
<comment type="function">
    <text evidence="16">Core subunit of the mitochondrial membrane respiratory chain NADH dehydrogenase (Complex I) which catalyzes electron transfer from NADH through the respiratory chain, using ubiquinone as an electron acceptor.</text>
</comment>
<keyword evidence="14 16" id="KW-0472">Membrane</keyword>
<evidence type="ECO:0000256" key="11">
    <source>
        <dbReference type="ARBA" id="ARBA00023027"/>
    </source>
</evidence>